<dbReference type="Pfam" id="PF17827">
    <property type="entry name" value="PrmC_N"/>
    <property type="match status" value="1"/>
</dbReference>
<feature type="domain" description="Methyltransferase small" evidence="6">
    <location>
        <begin position="105"/>
        <end position="201"/>
    </location>
</feature>
<keyword evidence="1 5" id="KW-0489">Methyltransferase</keyword>
<dbReference type="InterPro" id="IPR019874">
    <property type="entry name" value="RF_methyltr_PrmC"/>
</dbReference>
<dbReference type="CDD" id="cd02440">
    <property type="entry name" value="AdoMet_MTases"/>
    <property type="match status" value="1"/>
</dbReference>
<sequence length="288" mass="31799">MSMTQLTLRDILIKSTGYLSQKRVDSPRLSAELVIAHALGVDRLALFLDPDKPLGENELARIRPFLIRRGTGEPMAYILGHKEFYGLDFLVSKDVLIPRPDTELGVDLVLKSFPKERKLLFADVGSGSGALAVTLLTKFPNGQAIATDISLRTLGISKLNAQRHGVSERILTVQGDLLKHLGSLCLDFIIANLPYISEDEARTLSPEVICYEPRQALIGGPKGDELFAPLLSDAMRVLKRGGCILLETGSTQAAAVHDHIQRISANWKRVRVHKDLSGLDRFVSAWWE</sequence>
<dbReference type="InterPro" id="IPR007848">
    <property type="entry name" value="Small_mtfrase_dom"/>
</dbReference>
<dbReference type="GO" id="GO:0102559">
    <property type="term" value="F:peptide chain release factor N(5)-glutamine methyltransferase activity"/>
    <property type="evidence" value="ECO:0007669"/>
    <property type="project" value="UniProtKB-EC"/>
</dbReference>
<protein>
    <recommendedName>
        <fullName evidence="5">Release factor glutamine methyltransferase</fullName>
        <shortName evidence="5">RF MTase</shortName>
        <ecNumber evidence="5">2.1.1.297</ecNumber>
    </recommendedName>
    <alternativeName>
        <fullName evidence="5">N5-glutamine methyltransferase PrmC</fullName>
    </alternativeName>
    <alternativeName>
        <fullName evidence="5">Protein-(glutamine-N5) MTase PrmC</fullName>
    </alternativeName>
    <alternativeName>
        <fullName evidence="5">Protein-glutamine N-methyltransferase PrmC</fullName>
    </alternativeName>
</protein>
<proteinExistence type="inferred from homology"/>
<comment type="similarity">
    <text evidence="5">Belongs to the protein N5-glutamine methyltransferase family. PrmC subfamily.</text>
</comment>
<dbReference type="AlphaFoldDB" id="A0A1G6AUL6"/>
<dbReference type="GO" id="GO:0032259">
    <property type="term" value="P:methylation"/>
    <property type="evidence" value="ECO:0007669"/>
    <property type="project" value="UniProtKB-KW"/>
</dbReference>
<dbReference type="InterPro" id="IPR040758">
    <property type="entry name" value="PrmC_N"/>
</dbReference>
<dbReference type="SUPFAM" id="SSF53335">
    <property type="entry name" value="S-adenosyl-L-methionine-dependent methyltransferases"/>
    <property type="match status" value="1"/>
</dbReference>
<dbReference type="Pfam" id="PF05175">
    <property type="entry name" value="MTS"/>
    <property type="match status" value="1"/>
</dbReference>
<comment type="caution">
    <text evidence="5">Lacks conserved residue(s) required for the propagation of feature annotation.</text>
</comment>
<dbReference type="NCBIfam" id="TIGR03534">
    <property type="entry name" value="RF_mod_PrmC"/>
    <property type="match status" value="1"/>
</dbReference>
<dbReference type="Gene3D" id="1.10.8.10">
    <property type="entry name" value="DNA helicase RuvA subunit, C-terminal domain"/>
    <property type="match status" value="1"/>
</dbReference>
<dbReference type="InterPro" id="IPR029063">
    <property type="entry name" value="SAM-dependent_MTases_sf"/>
</dbReference>
<gene>
    <name evidence="5" type="primary">prmC</name>
    <name evidence="8" type="ORF">SAMN05660653_00574</name>
</gene>
<dbReference type="Proteomes" id="UP000198771">
    <property type="component" value="Unassembled WGS sequence"/>
</dbReference>
<keyword evidence="9" id="KW-1185">Reference proteome</keyword>
<dbReference type="PANTHER" id="PTHR18895:SF74">
    <property type="entry name" value="MTRF1L RELEASE FACTOR GLUTAMINE METHYLTRANSFERASE"/>
    <property type="match status" value="1"/>
</dbReference>
<dbReference type="OrthoDB" id="9800643at2"/>
<dbReference type="NCBIfam" id="TIGR00536">
    <property type="entry name" value="hemK_fam"/>
    <property type="match status" value="1"/>
</dbReference>
<evidence type="ECO:0000313" key="8">
    <source>
        <dbReference type="EMBL" id="SDB12086.1"/>
    </source>
</evidence>
<feature type="domain" description="Release factor glutamine methyltransferase N-terminal" evidence="7">
    <location>
        <begin position="11"/>
        <end position="80"/>
    </location>
</feature>
<evidence type="ECO:0000313" key="9">
    <source>
        <dbReference type="Proteomes" id="UP000198771"/>
    </source>
</evidence>
<evidence type="ECO:0000256" key="1">
    <source>
        <dbReference type="ARBA" id="ARBA00022603"/>
    </source>
</evidence>
<evidence type="ECO:0000256" key="2">
    <source>
        <dbReference type="ARBA" id="ARBA00022679"/>
    </source>
</evidence>
<organism evidence="8 9">
    <name type="scientific">Desulfonatronum thiosulfatophilum</name>
    <dbReference type="NCBI Taxonomy" id="617002"/>
    <lineage>
        <taxon>Bacteria</taxon>
        <taxon>Pseudomonadati</taxon>
        <taxon>Thermodesulfobacteriota</taxon>
        <taxon>Desulfovibrionia</taxon>
        <taxon>Desulfovibrionales</taxon>
        <taxon>Desulfonatronaceae</taxon>
        <taxon>Desulfonatronum</taxon>
    </lineage>
</organism>
<evidence type="ECO:0000259" key="7">
    <source>
        <dbReference type="Pfam" id="PF17827"/>
    </source>
</evidence>
<evidence type="ECO:0000256" key="3">
    <source>
        <dbReference type="ARBA" id="ARBA00022691"/>
    </source>
</evidence>
<dbReference type="HAMAP" id="MF_02126">
    <property type="entry name" value="RF_methyltr_PrmC"/>
    <property type="match status" value="1"/>
</dbReference>
<comment type="function">
    <text evidence="5">Methylates the class 1 translation termination release factors RF1/PrfA and RF2/PrfB on the glutamine residue of the universally conserved GGQ motif.</text>
</comment>
<keyword evidence="3 5" id="KW-0949">S-adenosyl-L-methionine</keyword>
<dbReference type="InterPro" id="IPR050320">
    <property type="entry name" value="N5-glutamine_MTase"/>
</dbReference>
<feature type="binding site" evidence="5">
    <location>
        <begin position="125"/>
        <end position="129"/>
    </location>
    <ligand>
        <name>S-adenosyl-L-methionine</name>
        <dbReference type="ChEBI" id="CHEBI:59789"/>
    </ligand>
</feature>
<evidence type="ECO:0000256" key="4">
    <source>
        <dbReference type="ARBA" id="ARBA00048391"/>
    </source>
</evidence>
<dbReference type="EMBL" id="FMXO01000003">
    <property type="protein sequence ID" value="SDB12086.1"/>
    <property type="molecule type" value="Genomic_DNA"/>
</dbReference>
<feature type="binding site" evidence="5">
    <location>
        <position position="148"/>
    </location>
    <ligand>
        <name>S-adenosyl-L-methionine</name>
        <dbReference type="ChEBI" id="CHEBI:59789"/>
    </ligand>
</feature>
<accession>A0A1G6AUL6</accession>
<keyword evidence="2 5" id="KW-0808">Transferase</keyword>
<dbReference type="EC" id="2.1.1.297" evidence="5"/>
<dbReference type="STRING" id="617002.SAMN05660653_00574"/>
<dbReference type="InterPro" id="IPR004556">
    <property type="entry name" value="HemK-like"/>
</dbReference>
<evidence type="ECO:0000259" key="6">
    <source>
        <dbReference type="Pfam" id="PF05175"/>
    </source>
</evidence>
<dbReference type="PANTHER" id="PTHR18895">
    <property type="entry name" value="HEMK METHYLTRANSFERASE"/>
    <property type="match status" value="1"/>
</dbReference>
<reference evidence="8 9" key="1">
    <citation type="submission" date="2016-10" db="EMBL/GenBank/DDBJ databases">
        <authorList>
            <person name="de Groot N.N."/>
        </authorList>
    </citation>
    <scope>NUCLEOTIDE SEQUENCE [LARGE SCALE GENOMIC DNA]</scope>
    <source>
        <strain evidence="8 9">ASO4-2</strain>
    </source>
</reference>
<comment type="catalytic activity">
    <reaction evidence="4 5">
        <text>L-glutaminyl-[peptide chain release factor] + S-adenosyl-L-methionine = N(5)-methyl-L-glutaminyl-[peptide chain release factor] + S-adenosyl-L-homocysteine + H(+)</text>
        <dbReference type="Rhea" id="RHEA:42896"/>
        <dbReference type="Rhea" id="RHEA-COMP:10271"/>
        <dbReference type="Rhea" id="RHEA-COMP:10272"/>
        <dbReference type="ChEBI" id="CHEBI:15378"/>
        <dbReference type="ChEBI" id="CHEBI:30011"/>
        <dbReference type="ChEBI" id="CHEBI:57856"/>
        <dbReference type="ChEBI" id="CHEBI:59789"/>
        <dbReference type="ChEBI" id="CHEBI:61891"/>
        <dbReference type="EC" id="2.1.1.297"/>
    </reaction>
</comment>
<feature type="binding site" evidence="5">
    <location>
        <position position="192"/>
    </location>
    <ligand>
        <name>S-adenosyl-L-methionine</name>
        <dbReference type="ChEBI" id="CHEBI:59789"/>
    </ligand>
</feature>
<dbReference type="Gene3D" id="3.40.50.150">
    <property type="entry name" value="Vaccinia Virus protein VP39"/>
    <property type="match status" value="1"/>
</dbReference>
<name>A0A1G6AUL6_9BACT</name>
<dbReference type="RefSeq" id="WP_092117059.1">
    <property type="nucleotide sequence ID" value="NZ_FMXO01000003.1"/>
</dbReference>
<evidence type="ECO:0000256" key="5">
    <source>
        <dbReference type="HAMAP-Rule" id="MF_02126"/>
    </source>
</evidence>